<proteinExistence type="predicted"/>
<accession>A0A8D6ZQB0</accession>
<protein>
    <submittedName>
        <fullName evidence="2">(wild Malaysian banana) hypothetical protein</fullName>
    </submittedName>
</protein>
<feature type="region of interest" description="Disordered" evidence="1">
    <location>
        <begin position="110"/>
        <end position="160"/>
    </location>
</feature>
<dbReference type="EMBL" id="HG996474">
    <property type="protein sequence ID" value="CAG1834096.1"/>
    <property type="molecule type" value="Genomic_DNA"/>
</dbReference>
<sequence>MDLTSGFLTPSLGTVTVSTPFSMAAFTCSTLAFSGRRNLRRNLPLLRSTRCQVSVFSSCSRLRSPLIRRTRPSSTSTMTSSFLSPGKSALNTCASGVSFQSTRAAAMADASPGTVAGEKEREVWKGKPWMGSQASREKGSKMRPRREPNPKGVSDILWSDRRLFSGKKTTTTKKRWETESHGDISGICNLGCGKPTS</sequence>
<gene>
    <name evidence="2" type="ORF">GSMUA_222010.1</name>
</gene>
<feature type="compositionally biased region" description="Basic and acidic residues" evidence="1">
    <location>
        <begin position="135"/>
        <end position="149"/>
    </location>
</feature>
<evidence type="ECO:0000256" key="1">
    <source>
        <dbReference type="SAM" id="MobiDB-lite"/>
    </source>
</evidence>
<dbReference type="AlphaFoldDB" id="A0A8D6ZQB0"/>
<reference evidence="2" key="1">
    <citation type="submission" date="2021-03" db="EMBL/GenBank/DDBJ databases">
        <authorList>
            <consortium name="Genoscope - CEA"/>
            <person name="William W."/>
        </authorList>
    </citation>
    <scope>NUCLEOTIDE SEQUENCE</scope>
    <source>
        <strain evidence="2">Doubled-haploid Pahang</strain>
    </source>
</reference>
<name>A0A8D6ZQB0_MUSAM</name>
<evidence type="ECO:0000313" key="2">
    <source>
        <dbReference type="EMBL" id="CAG1834096.1"/>
    </source>
</evidence>
<organism evidence="2">
    <name type="scientific">Musa acuminata subsp. malaccensis</name>
    <name type="common">Wild banana</name>
    <name type="synonym">Musa malaccensis</name>
    <dbReference type="NCBI Taxonomy" id="214687"/>
    <lineage>
        <taxon>Eukaryota</taxon>
        <taxon>Viridiplantae</taxon>
        <taxon>Streptophyta</taxon>
        <taxon>Embryophyta</taxon>
        <taxon>Tracheophyta</taxon>
        <taxon>Spermatophyta</taxon>
        <taxon>Magnoliopsida</taxon>
        <taxon>Liliopsida</taxon>
        <taxon>Zingiberales</taxon>
        <taxon>Musaceae</taxon>
        <taxon>Musa</taxon>
    </lineage>
</organism>